<keyword evidence="1" id="KW-1185">Reference proteome</keyword>
<protein>
    <submittedName>
        <fullName evidence="2">BPI2 domain-containing protein</fullName>
    </submittedName>
</protein>
<organism evidence="1 2">
    <name type="scientific">Panagrellus redivivus</name>
    <name type="common">Microworm</name>
    <dbReference type="NCBI Taxonomy" id="6233"/>
    <lineage>
        <taxon>Eukaryota</taxon>
        <taxon>Metazoa</taxon>
        <taxon>Ecdysozoa</taxon>
        <taxon>Nematoda</taxon>
        <taxon>Chromadorea</taxon>
        <taxon>Rhabditida</taxon>
        <taxon>Tylenchina</taxon>
        <taxon>Panagrolaimomorpha</taxon>
        <taxon>Panagrolaimoidea</taxon>
        <taxon>Panagrolaimidae</taxon>
        <taxon>Panagrellus</taxon>
    </lineage>
</organism>
<evidence type="ECO:0000313" key="1">
    <source>
        <dbReference type="Proteomes" id="UP000492821"/>
    </source>
</evidence>
<evidence type="ECO:0000313" key="2">
    <source>
        <dbReference type="WBParaSite" id="Pan_g21253.t1"/>
    </source>
</evidence>
<accession>A0A7E4ZW69</accession>
<dbReference type="Proteomes" id="UP000492821">
    <property type="component" value="Unassembled WGS sequence"/>
</dbReference>
<proteinExistence type="predicted"/>
<dbReference type="AlphaFoldDB" id="A0A7E4ZW69"/>
<dbReference type="WBParaSite" id="Pan_g21253.t1">
    <property type="protein sequence ID" value="Pan_g21253.t1"/>
    <property type="gene ID" value="Pan_g21253"/>
</dbReference>
<name>A0A7E4ZW69_PANRE</name>
<sequence>MGLQRRRLWASKLCMLFLAYRDFPEAFALAFRYRLPPEDNLEYICRKVSPSFLKRYLQHHDSLPTVQFGSPYIDFAALDELDGPKIDTVVYSHPCAKFNTMPCRITNIVVDRGVSTRSNPLIRKDRTLELHLDCLKTLEFNGAILYSVVLRMIKKTYAAVEKLNFGRVKLTVPAKCESIQETVNHINASVNFLWKYMLKHSGAVTVSAFYERSFIDLVFLHVCKTGFPEYTVTRSGCRVNCKLEKMAGNKSLKVFVSLY</sequence>
<reference evidence="2" key="2">
    <citation type="submission" date="2020-10" db="UniProtKB">
        <authorList>
            <consortium name="WormBaseParasite"/>
        </authorList>
    </citation>
    <scope>IDENTIFICATION</scope>
</reference>
<reference evidence="1" key="1">
    <citation type="journal article" date="2013" name="Genetics">
        <title>The draft genome and transcriptome of Panagrellus redivivus are shaped by the harsh demands of a free-living lifestyle.</title>
        <authorList>
            <person name="Srinivasan J."/>
            <person name="Dillman A.R."/>
            <person name="Macchietto M.G."/>
            <person name="Heikkinen L."/>
            <person name="Lakso M."/>
            <person name="Fracchia K.M."/>
            <person name="Antoshechkin I."/>
            <person name="Mortazavi A."/>
            <person name="Wong G."/>
            <person name="Sternberg P.W."/>
        </authorList>
    </citation>
    <scope>NUCLEOTIDE SEQUENCE [LARGE SCALE GENOMIC DNA]</scope>
    <source>
        <strain evidence="1">MT8872</strain>
    </source>
</reference>